<feature type="compositionally biased region" description="Basic and acidic residues" evidence="2">
    <location>
        <begin position="83"/>
        <end position="99"/>
    </location>
</feature>
<dbReference type="PhylomeDB" id="A0A0G4G9L4"/>
<evidence type="ECO:0000256" key="2">
    <source>
        <dbReference type="SAM" id="MobiDB-lite"/>
    </source>
</evidence>
<feature type="region of interest" description="Disordered" evidence="2">
    <location>
        <begin position="1"/>
        <end position="148"/>
    </location>
</feature>
<dbReference type="InterPro" id="IPR001841">
    <property type="entry name" value="Znf_RING"/>
</dbReference>
<feature type="compositionally biased region" description="Basic and acidic residues" evidence="2">
    <location>
        <begin position="35"/>
        <end position="44"/>
    </location>
</feature>
<sequence length="317" mass="34422">MVPGAPVAETVGRPSSQVLPPSLPPTHSSADALDATDREGEARPQAEVSHLPPAQSSGTVQRHPALSLGDGNGRPTDEEQMEEGTRAQTEDTEVRDRPRILTGGFVLPRPLSGDGNGDARGKGNGETGEGDGAGTAADPEDPIEPEEEELVNKDCPICFFEMSTGRKRPVFCSGSPSCGKCICNECFSEIVRRARPPRRPALCPFCRRALSTERRYNDELMRALTASRLSMRQFTLPEHPSVSFVRMPTRVREQAIRFGAPTGRTNTDPRLAQGGTDQEEYGRSNSSRRRRSNSFLLALFLVVIGIILLSLNSSGRL</sequence>
<dbReference type="InterPro" id="IPR013083">
    <property type="entry name" value="Znf_RING/FYVE/PHD"/>
</dbReference>
<keyword evidence="3" id="KW-0472">Membrane</keyword>
<evidence type="ECO:0000313" key="5">
    <source>
        <dbReference type="EMBL" id="CEM25706.1"/>
    </source>
</evidence>
<dbReference type="EMBL" id="CDMZ01001014">
    <property type="protein sequence ID" value="CEM25706.1"/>
    <property type="molecule type" value="Genomic_DNA"/>
</dbReference>
<reference evidence="5" key="1">
    <citation type="submission" date="2014-11" db="EMBL/GenBank/DDBJ databases">
        <authorList>
            <person name="Otto D Thomas"/>
            <person name="Naeem Raeece"/>
        </authorList>
    </citation>
    <scope>NUCLEOTIDE SEQUENCE</scope>
</reference>
<name>A0A0G4G9L4_9ALVE</name>
<protein>
    <recommendedName>
        <fullName evidence="4">RING-type domain-containing protein</fullName>
    </recommendedName>
</protein>
<evidence type="ECO:0000259" key="4">
    <source>
        <dbReference type="PROSITE" id="PS50089"/>
    </source>
</evidence>
<dbReference type="PROSITE" id="PS50089">
    <property type="entry name" value="ZF_RING_2"/>
    <property type="match status" value="1"/>
</dbReference>
<feature type="transmembrane region" description="Helical" evidence="3">
    <location>
        <begin position="293"/>
        <end position="311"/>
    </location>
</feature>
<keyword evidence="1" id="KW-0862">Zinc</keyword>
<proteinExistence type="predicted"/>
<evidence type="ECO:0000256" key="3">
    <source>
        <dbReference type="SAM" id="Phobius"/>
    </source>
</evidence>
<dbReference type="VEuPathDB" id="CryptoDB:Cvel_20917"/>
<dbReference type="Gene3D" id="3.30.40.10">
    <property type="entry name" value="Zinc/RING finger domain, C3HC4 (zinc finger)"/>
    <property type="match status" value="1"/>
</dbReference>
<evidence type="ECO:0000256" key="1">
    <source>
        <dbReference type="PROSITE-ProRule" id="PRU00175"/>
    </source>
</evidence>
<dbReference type="SUPFAM" id="SSF57850">
    <property type="entry name" value="RING/U-box"/>
    <property type="match status" value="1"/>
</dbReference>
<organism evidence="5">
    <name type="scientific">Chromera velia CCMP2878</name>
    <dbReference type="NCBI Taxonomy" id="1169474"/>
    <lineage>
        <taxon>Eukaryota</taxon>
        <taxon>Sar</taxon>
        <taxon>Alveolata</taxon>
        <taxon>Colpodellida</taxon>
        <taxon>Chromeraceae</taxon>
        <taxon>Chromera</taxon>
    </lineage>
</organism>
<keyword evidence="1" id="KW-0863">Zinc-finger</keyword>
<feature type="compositionally biased region" description="Acidic residues" evidence="2">
    <location>
        <begin position="138"/>
        <end position="148"/>
    </location>
</feature>
<feature type="domain" description="RING-type" evidence="4">
    <location>
        <begin position="155"/>
        <end position="207"/>
    </location>
</feature>
<feature type="compositionally biased region" description="Gly residues" evidence="2">
    <location>
        <begin position="124"/>
        <end position="133"/>
    </location>
</feature>
<dbReference type="GO" id="GO:0008270">
    <property type="term" value="F:zinc ion binding"/>
    <property type="evidence" value="ECO:0007669"/>
    <property type="project" value="UniProtKB-KW"/>
</dbReference>
<gene>
    <name evidence="5" type="ORF">Cvel_20917</name>
</gene>
<keyword evidence="1" id="KW-0479">Metal-binding</keyword>
<keyword evidence="3" id="KW-0812">Transmembrane</keyword>
<feature type="region of interest" description="Disordered" evidence="2">
    <location>
        <begin position="258"/>
        <end position="286"/>
    </location>
</feature>
<keyword evidence="3" id="KW-1133">Transmembrane helix</keyword>
<accession>A0A0G4G9L4</accession>
<dbReference type="AlphaFoldDB" id="A0A0G4G9L4"/>